<dbReference type="AlphaFoldDB" id="A0A9P4NYH9"/>
<dbReference type="Proteomes" id="UP000800235">
    <property type="component" value="Unassembled WGS sequence"/>
</dbReference>
<keyword evidence="1" id="KW-1133">Transmembrane helix</keyword>
<accession>A0A9P4NYH9</accession>
<protein>
    <submittedName>
        <fullName evidence="2">Uncharacterized protein</fullName>
    </submittedName>
</protein>
<keyword evidence="1" id="KW-0472">Membrane</keyword>
<dbReference type="EMBL" id="MU007020">
    <property type="protein sequence ID" value="KAF2433608.1"/>
    <property type="molecule type" value="Genomic_DNA"/>
</dbReference>
<comment type="caution">
    <text evidence="2">The sequence shown here is derived from an EMBL/GenBank/DDBJ whole genome shotgun (WGS) entry which is preliminary data.</text>
</comment>
<keyword evidence="3" id="KW-1185">Reference proteome</keyword>
<sequence length="62" mass="7237">MKETKRLNEMKSMWFESCFKVLVLILYMLLQGMDGNIDESSAVCFDIPVSGKLDGKMYYYQP</sequence>
<reference evidence="2" key="1">
    <citation type="journal article" date="2020" name="Stud. Mycol.">
        <title>101 Dothideomycetes genomes: a test case for predicting lifestyles and emergence of pathogens.</title>
        <authorList>
            <person name="Haridas S."/>
            <person name="Albert R."/>
            <person name="Binder M."/>
            <person name="Bloem J."/>
            <person name="Labutti K."/>
            <person name="Salamov A."/>
            <person name="Andreopoulos B."/>
            <person name="Baker S."/>
            <person name="Barry K."/>
            <person name="Bills G."/>
            <person name="Bluhm B."/>
            <person name="Cannon C."/>
            <person name="Castanera R."/>
            <person name="Culley D."/>
            <person name="Daum C."/>
            <person name="Ezra D."/>
            <person name="Gonzalez J."/>
            <person name="Henrissat B."/>
            <person name="Kuo A."/>
            <person name="Liang C."/>
            <person name="Lipzen A."/>
            <person name="Lutzoni F."/>
            <person name="Magnuson J."/>
            <person name="Mondo S."/>
            <person name="Nolan M."/>
            <person name="Ohm R."/>
            <person name="Pangilinan J."/>
            <person name="Park H.-J."/>
            <person name="Ramirez L."/>
            <person name="Alfaro M."/>
            <person name="Sun H."/>
            <person name="Tritt A."/>
            <person name="Yoshinaga Y."/>
            <person name="Zwiers L.-H."/>
            <person name="Turgeon B."/>
            <person name="Goodwin S."/>
            <person name="Spatafora J."/>
            <person name="Crous P."/>
            <person name="Grigoriev I."/>
        </authorList>
    </citation>
    <scope>NUCLEOTIDE SEQUENCE</scope>
    <source>
        <strain evidence="2">CBS 130266</strain>
    </source>
</reference>
<proteinExistence type="predicted"/>
<feature type="transmembrane region" description="Helical" evidence="1">
    <location>
        <begin position="12"/>
        <end position="30"/>
    </location>
</feature>
<keyword evidence="1" id="KW-0812">Transmembrane</keyword>
<gene>
    <name evidence="2" type="ORF">EJ08DRAFT_647284</name>
</gene>
<name>A0A9P4NYH9_9PEZI</name>
<evidence type="ECO:0000313" key="2">
    <source>
        <dbReference type="EMBL" id="KAF2433608.1"/>
    </source>
</evidence>
<evidence type="ECO:0000256" key="1">
    <source>
        <dbReference type="SAM" id="Phobius"/>
    </source>
</evidence>
<evidence type="ECO:0000313" key="3">
    <source>
        <dbReference type="Proteomes" id="UP000800235"/>
    </source>
</evidence>
<organism evidence="2 3">
    <name type="scientific">Tothia fuscella</name>
    <dbReference type="NCBI Taxonomy" id="1048955"/>
    <lineage>
        <taxon>Eukaryota</taxon>
        <taxon>Fungi</taxon>
        <taxon>Dikarya</taxon>
        <taxon>Ascomycota</taxon>
        <taxon>Pezizomycotina</taxon>
        <taxon>Dothideomycetes</taxon>
        <taxon>Pleosporomycetidae</taxon>
        <taxon>Venturiales</taxon>
        <taxon>Cylindrosympodiaceae</taxon>
        <taxon>Tothia</taxon>
    </lineage>
</organism>